<feature type="region of interest" description="Disordered" evidence="1">
    <location>
        <begin position="38"/>
        <end position="68"/>
    </location>
</feature>
<dbReference type="CDD" id="cd00077">
    <property type="entry name" value="HDc"/>
    <property type="match status" value="1"/>
</dbReference>
<evidence type="ECO:0000259" key="2">
    <source>
        <dbReference type="PROSITE" id="PS51832"/>
    </source>
</evidence>
<accession>X1UCQ1</accession>
<dbReference type="InterPro" id="IPR006674">
    <property type="entry name" value="HD_domain"/>
</dbReference>
<organism evidence="3">
    <name type="scientific">marine sediment metagenome</name>
    <dbReference type="NCBI Taxonomy" id="412755"/>
    <lineage>
        <taxon>unclassified sequences</taxon>
        <taxon>metagenomes</taxon>
        <taxon>ecological metagenomes</taxon>
    </lineage>
</organism>
<dbReference type="InterPro" id="IPR037522">
    <property type="entry name" value="HD_GYP_dom"/>
</dbReference>
<proteinExistence type="predicted"/>
<reference evidence="3" key="1">
    <citation type="journal article" date="2014" name="Front. Microbiol.">
        <title>High frequency of phylogenetically diverse reductive dehalogenase-homologous genes in deep subseafloor sedimentary metagenomes.</title>
        <authorList>
            <person name="Kawai M."/>
            <person name="Futagami T."/>
            <person name="Toyoda A."/>
            <person name="Takaki Y."/>
            <person name="Nishi S."/>
            <person name="Hori S."/>
            <person name="Arai W."/>
            <person name="Tsubouchi T."/>
            <person name="Morono Y."/>
            <person name="Uchiyama I."/>
            <person name="Ito T."/>
            <person name="Fujiyama A."/>
            <person name="Inagaki F."/>
            <person name="Takami H."/>
        </authorList>
    </citation>
    <scope>NUCLEOTIDE SEQUENCE</scope>
    <source>
        <strain evidence="3">Expedition CK06-06</strain>
    </source>
</reference>
<feature type="non-terminal residue" evidence="3">
    <location>
        <position position="253"/>
    </location>
</feature>
<evidence type="ECO:0000313" key="3">
    <source>
        <dbReference type="EMBL" id="GAJ15303.1"/>
    </source>
</evidence>
<dbReference type="PANTHER" id="PTHR43155:SF2">
    <property type="entry name" value="CYCLIC DI-GMP PHOSPHODIESTERASE PA4108"/>
    <property type="match status" value="1"/>
</dbReference>
<dbReference type="EMBL" id="BARW01028710">
    <property type="protein sequence ID" value="GAJ15303.1"/>
    <property type="molecule type" value="Genomic_DNA"/>
</dbReference>
<dbReference type="PROSITE" id="PS51832">
    <property type="entry name" value="HD_GYP"/>
    <property type="match status" value="1"/>
</dbReference>
<dbReference type="Pfam" id="PF01966">
    <property type="entry name" value="HD"/>
    <property type="match status" value="1"/>
</dbReference>
<gene>
    <name evidence="3" type="ORF">S12H4_46296</name>
</gene>
<sequence>SEKQIKKILHDGIKEVNVDTSKSEVIKERDLFRDVLEPRAEDTGQIRKDIPLPDSQIGTEIPPPEPGEFNPVELISHELRETIENTRIPPRTKAKAVYTHSIRMMTNVLEEPNTENILSGKKMVYNIVDHILADDDTAQCMTLITSHDYYTYTHSVNVGMLSVLLAKSVFKGKHDHNMRELGAGFFLHDLGKCDIPHDLINKPGRLTAKEWDLMRTHPTCGEKILRETGHLTSECSLIVMQHHEREDGTGYPQ</sequence>
<feature type="compositionally biased region" description="Basic and acidic residues" evidence="1">
    <location>
        <begin position="38"/>
        <end position="51"/>
    </location>
</feature>
<feature type="non-terminal residue" evidence="3">
    <location>
        <position position="1"/>
    </location>
</feature>
<name>X1UCQ1_9ZZZZ</name>
<comment type="caution">
    <text evidence="3">The sequence shown here is derived from an EMBL/GenBank/DDBJ whole genome shotgun (WGS) entry which is preliminary data.</text>
</comment>
<dbReference type="SUPFAM" id="SSF109604">
    <property type="entry name" value="HD-domain/PDEase-like"/>
    <property type="match status" value="1"/>
</dbReference>
<dbReference type="Gene3D" id="1.10.3210.10">
    <property type="entry name" value="Hypothetical protein af1432"/>
    <property type="match status" value="1"/>
</dbReference>
<dbReference type="PANTHER" id="PTHR43155">
    <property type="entry name" value="CYCLIC DI-GMP PHOSPHODIESTERASE PA4108-RELATED"/>
    <property type="match status" value="1"/>
</dbReference>
<dbReference type="AlphaFoldDB" id="X1UCQ1"/>
<feature type="domain" description="HD-GYP" evidence="2">
    <location>
        <begin position="129"/>
        <end position="253"/>
    </location>
</feature>
<evidence type="ECO:0000256" key="1">
    <source>
        <dbReference type="SAM" id="MobiDB-lite"/>
    </source>
</evidence>
<protein>
    <recommendedName>
        <fullName evidence="2">HD-GYP domain-containing protein</fullName>
    </recommendedName>
</protein>
<dbReference type="InterPro" id="IPR003607">
    <property type="entry name" value="HD/PDEase_dom"/>
</dbReference>